<comment type="caution">
    <text evidence="1">The sequence shown here is derived from an EMBL/GenBank/DDBJ whole genome shotgun (WGS) entry which is preliminary data.</text>
</comment>
<accession>A0ABX0F247</accession>
<dbReference type="Proteomes" id="UP000800303">
    <property type="component" value="Unassembled WGS sequence"/>
</dbReference>
<protein>
    <submittedName>
        <fullName evidence="1">Helix-turn-helix transcriptional regulator</fullName>
    </submittedName>
</protein>
<organism evidence="1 2">
    <name type="scientific">Saccharibacillus alkalitolerans</name>
    <dbReference type="NCBI Taxonomy" id="2705290"/>
    <lineage>
        <taxon>Bacteria</taxon>
        <taxon>Bacillati</taxon>
        <taxon>Bacillota</taxon>
        <taxon>Bacilli</taxon>
        <taxon>Bacillales</taxon>
        <taxon>Paenibacillaceae</taxon>
        <taxon>Saccharibacillus</taxon>
    </lineage>
</organism>
<dbReference type="Gene3D" id="1.10.10.10">
    <property type="entry name" value="Winged helix-like DNA-binding domain superfamily/Winged helix DNA-binding domain"/>
    <property type="match status" value="1"/>
</dbReference>
<evidence type="ECO:0000313" key="2">
    <source>
        <dbReference type="Proteomes" id="UP000800303"/>
    </source>
</evidence>
<gene>
    <name evidence="1" type="ORF">GYN08_04235</name>
</gene>
<reference evidence="1 2" key="1">
    <citation type="submission" date="2020-01" db="EMBL/GenBank/DDBJ databases">
        <title>Polyphasic characterisation and genomic insights into a novel alkali tolerant bacterium VR-M41.</title>
        <authorList>
            <person name="Vemuluri V.R."/>
        </authorList>
    </citation>
    <scope>NUCLEOTIDE SEQUENCE [LARGE SCALE GENOMIC DNA]</scope>
    <source>
        <strain evidence="1 2">VR-M41</strain>
    </source>
</reference>
<dbReference type="SUPFAM" id="SSF46785">
    <property type="entry name" value="Winged helix' DNA-binding domain"/>
    <property type="match status" value="1"/>
</dbReference>
<proteinExistence type="predicted"/>
<keyword evidence="2" id="KW-1185">Reference proteome</keyword>
<dbReference type="InterPro" id="IPR036388">
    <property type="entry name" value="WH-like_DNA-bd_sf"/>
</dbReference>
<sequence length="314" mass="36330">MFGIGGHGLNNYEIKIDVSEIYELLGSFMVHITKKWLPNLDIGTEWSSEAEAGMPPEMRMRFVEAAQWPFLDFDALYALVIEREADEDIPAFLDRLLSEPAERLLERISPQLPLLTREDMYRIQRDYTPLLKSWYTYYFKNIRDSVLPLIEEDAAEKRELLLKMDASALVEYASGGLVIETPLDLKTVILFPTVHNRPMNTYCFYQNVLLIQYPVDVPEPEEDEPPTVLLRMTRALAVPDRLKLLRYVADQPRSLLEMERDLGQPAEALKHHMVLLRTAGLLRTHIGEQSNEKFSIRPDGASELQMFLESYLRL</sequence>
<dbReference type="EMBL" id="JAAFGS010000001">
    <property type="protein sequence ID" value="NGZ74515.1"/>
    <property type="molecule type" value="Genomic_DNA"/>
</dbReference>
<dbReference type="InterPro" id="IPR036390">
    <property type="entry name" value="WH_DNA-bd_sf"/>
</dbReference>
<name>A0ABX0F247_9BACL</name>
<evidence type="ECO:0000313" key="1">
    <source>
        <dbReference type="EMBL" id="NGZ74515.1"/>
    </source>
</evidence>